<dbReference type="Pfam" id="PF10018">
    <property type="entry name" value="Med4"/>
    <property type="match status" value="1"/>
</dbReference>
<evidence type="ECO:0000256" key="4">
    <source>
        <dbReference type="ARBA" id="ARBA00023163"/>
    </source>
</evidence>
<reference evidence="8" key="1">
    <citation type="submission" date="2021-01" db="EMBL/GenBank/DDBJ databases">
        <authorList>
            <person name="Corre E."/>
            <person name="Pelletier E."/>
            <person name="Niang G."/>
            <person name="Scheremetjew M."/>
            <person name="Finn R."/>
            <person name="Kale V."/>
            <person name="Holt S."/>
            <person name="Cochrane G."/>
            <person name="Meng A."/>
            <person name="Brown T."/>
            <person name="Cohen L."/>
        </authorList>
    </citation>
    <scope>NUCLEOTIDE SEQUENCE</scope>
    <source>
        <strain evidence="8">CCMP 769</strain>
    </source>
</reference>
<keyword evidence="4 6" id="KW-0804">Transcription</keyword>
<evidence type="ECO:0000256" key="3">
    <source>
        <dbReference type="ARBA" id="ARBA00023015"/>
    </source>
</evidence>
<dbReference type="InterPro" id="IPR019258">
    <property type="entry name" value="Mediator_Med4"/>
</dbReference>
<protein>
    <recommendedName>
        <fullName evidence="6">Mediator of RNA polymerase II transcription subunit 4</fullName>
    </recommendedName>
    <alternativeName>
        <fullName evidence="6">Mediator complex subunit 4</fullName>
    </alternativeName>
</protein>
<gene>
    <name evidence="6" type="primary">MED4</name>
    <name evidence="8" type="ORF">RMAR00112_LOCUS17766</name>
</gene>
<dbReference type="PANTHER" id="PTHR13208:SF2">
    <property type="entry name" value="MEDIATOR OF RNA POLYMERASE II TRANSCRIPTION SUBUNIT 4"/>
    <property type="match status" value="1"/>
</dbReference>
<evidence type="ECO:0000313" key="8">
    <source>
        <dbReference type="EMBL" id="CAE0049767.1"/>
    </source>
</evidence>
<dbReference type="GO" id="GO:0016592">
    <property type="term" value="C:mediator complex"/>
    <property type="evidence" value="ECO:0007669"/>
    <property type="project" value="InterPro"/>
</dbReference>
<dbReference type="EMBL" id="HBHW01023163">
    <property type="protein sequence ID" value="CAE0049767.1"/>
    <property type="molecule type" value="Transcribed_RNA"/>
</dbReference>
<sequence>MEDSSAIPARDRARVELREIESLVRLLIQYFDLSASGRMPSEDVLQPDRIAQELIERQKVLRSIAGELVQHQNMNKLIEKVRASLQREEQKLVQLGGTLREAELRLQGPDMDHEARIAALEGAKKVNVKDIVELAAKIGSSYSAPPNWTPTEPLGNRLPPAPTEEMMRSGHLGKVRMDPPKLALAESQPASACILSQAISPFLLRKSQRRCDAALRTADSVCPLISRKPTPWRSILRTLKFCKRDFCKVLK</sequence>
<dbReference type="GO" id="GO:0003712">
    <property type="term" value="F:transcription coregulator activity"/>
    <property type="evidence" value="ECO:0007669"/>
    <property type="project" value="InterPro"/>
</dbReference>
<evidence type="ECO:0000256" key="6">
    <source>
        <dbReference type="RuleBase" id="RU364141"/>
    </source>
</evidence>
<comment type="function">
    <text evidence="6">Component of the Mediator complex, a coactivator involved in the regulated transcription of nearly all RNA polymerase II-dependent genes. Mediator functions as a bridge to convey information from gene-specific regulatory proteins to the basal RNA polymerase II transcription machinery. Mediator is recruited to promoters by direct interactions with regulatory proteins and serves as a scaffold for the assembly of a functional preinitiation complex with RNA polymerase II and the general transcription factors.</text>
</comment>
<dbReference type="AlphaFoldDB" id="A0A7S2ZT46"/>
<evidence type="ECO:0000256" key="5">
    <source>
        <dbReference type="ARBA" id="ARBA00023242"/>
    </source>
</evidence>
<organism evidence="8">
    <name type="scientific">Rhodosorus marinus</name>
    <dbReference type="NCBI Taxonomy" id="101924"/>
    <lineage>
        <taxon>Eukaryota</taxon>
        <taxon>Rhodophyta</taxon>
        <taxon>Stylonematophyceae</taxon>
        <taxon>Stylonematales</taxon>
        <taxon>Stylonemataceae</taxon>
        <taxon>Rhodosorus</taxon>
    </lineage>
</organism>
<proteinExistence type="inferred from homology"/>
<comment type="similarity">
    <text evidence="2 6">Belongs to the Mediator complex subunit 4 family.</text>
</comment>
<comment type="subunit">
    <text evidence="6">Component of the Mediator complex.</text>
</comment>
<feature type="coiled-coil region" evidence="7">
    <location>
        <begin position="71"/>
        <end position="105"/>
    </location>
</feature>
<evidence type="ECO:0000256" key="2">
    <source>
        <dbReference type="ARBA" id="ARBA00009626"/>
    </source>
</evidence>
<keyword evidence="7" id="KW-0175">Coiled coil</keyword>
<keyword evidence="3 6" id="KW-0805">Transcription regulation</keyword>
<dbReference type="GO" id="GO:0006357">
    <property type="term" value="P:regulation of transcription by RNA polymerase II"/>
    <property type="evidence" value="ECO:0007669"/>
    <property type="project" value="InterPro"/>
</dbReference>
<dbReference type="PANTHER" id="PTHR13208">
    <property type="entry name" value="MEDIATOR OF RNA POLYMERASE II TRANSCRIPTION SUBUNIT 4"/>
    <property type="match status" value="1"/>
</dbReference>
<evidence type="ECO:0000256" key="1">
    <source>
        <dbReference type="ARBA" id="ARBA00004123"/>
    </source>
</evidence>
<keyword evidence="5 6" id="KW-0539">Nucleus</keyword>
<dbReference type="GO" id="GO:0070847">
    <property type="term" value="C:core mediator complex"/>
    <property type="evidence" value="ECO:0007669"/>
    <property type="project" value="TreeGrafter"/>
</dbReference>
<name>A0A7S2ZT46_9RHOD</name>
<comment type="subcellular location">
    <subcellularLocation>
        <location evidence="1 6">Nucleus</location>
    </subcellularLocation>
</comment>
<evidence type="ECO:0000256" key="7">
    <source>
        <dbReference type="SAM" id="Coils"/>
    </source>
</evidence>
<keyword evidence="6" id="KW-0010">Activator</keyword>
<accession>A0A7S2ZT46</accession>